<feature type="domain" description="HNH nuclease" evidence="2">
    <location>
        <begin position="477"/>
        <end position="529"/>
    </location>
</feature>
<dbReference type="EMBL" id="BSUM01000001">
    <property type="protein sequence ID" value="GMA30566.1"/>
    <property type="molecule type" value="Genomic_DNA"/>
</dbReference>
<dbReference type="Pfam" id="PF02720">
    <property type="entry name" value="DUF222"/>
    <property type="match status" value="1"/>
</dbReference>
<dbReference type="RefSeq" id="WP_284249228.1">
    <property type="nucleotide sequence ID" value="NZ_BSUM01000001.1"/>
</dbReference>
<protein>
    <recommendedName>
        <fullName evidence="2">HNH nuclease domain-containing protein</fullName>
    </recommendedName>
</protein>
<dbReference type="Gene3D" id="1.10.30.50">
    <property type="match status" value="1"/>
</dbReference>
<dbReference type="CDD" id="cd00085">
    <property type="entry name" value="HNHc"/>
    <property type="match status" value="1"/>
</dbReference>
<evidence type="ECO:0000313" key="3">
    <source>
        <dbReference type="EMBL" id="GMA30566.1"/>
    </source>
</evidence>
<reference evidence="3" key="2">
    <citation type="submission" date="2023-02" db="EMBL/GenBank/DDBJ databases">
        <authorList>
            <person name="Sun Q."/>
            <person name="Mori K."/>
        </authorList>
    </citation>
    <scope>NUCLEOTIDE SEQUENCE</scope>
    <source>
        <strain evidence="3">NBRC 112290</strain>
    </source>
</reference>
<organism evidence="3 4">
    <name type="scientific">Litorihabitans aurantiacus</name>
    <dbReference type="NCBI Taxonomy" id="1930061"/>
    <lineage>
        <taxon>Bacteria</taxon>
        <taxon>Bacillati</taxon>
        <taxon>Actinomycetota</taxon>
        <taxon>Actinomycetes</taxon>
        <taxon>Micrococcales</taxon>
        <taxon>Beutenbergiaceae</taxon>
        <taxon>Litorihabitans</taxon>
    </lineage>
</organism>
<dbReference type="InterPro" id="IPR003870">
    <property type="entry name" value="DUF222"/>
</dbReference>
<dbReference type="AlphaFoldDB" id="A0AA37UPB4"/>
<feature type="region of interest" description="Disordered" evidence="1">
    <location>
        <begin position="376"/>
        <end position="437"/>
    </location>
</feature>
<keyword evidence="4" id="KW-1185">Reference proteome</keyword>
<accession>A0AA37UPB4</accession>
<comment type="caution">
    <text evidence="3">The sequence shown here is derived from an EMBL/GenBank/DDBJ whole genome shotgun (WGS) entry which is preliminary data.</text>
</comment>
<dbReference type="Proteomes" id="UP001157161">
    <property type="component" value="Unassembled WGS sequence"/>
</dbReference>
<dbReference type="SMART" id="SM00507">
    <property type="entry name" value="HNHc"/>
    <property type="match status" value="1"/>
</dbReference>
<dbReference type="InterPro" id="IPR003615">
    <property type="entry name" value="HNH_nuc"/>
</dbReference>
<evidence type="ECO:0000256" key="1">
    <source>
        <dbReference type="SAM" id="MobiDB-lite"/>
    </source>
</evidence>
<proteinExistence type="predicted"/>
<gene>
    <name evidence="3" type="ORF">GCM10025875_05580</name>
</gene>
<sequence>MQGTQRDQGEAALRAAREAVAAAEPALVAALAAADVMDAVELAEQVEQLARLVHRWQVRAAGAVEAESPAVRPGEGPPEVPFRRGCDLLRSRLRISGREAARRIRAAGAVLPRPVMSGGVLAPLASVAAAGIGITPVPAFGVVDIAPGHGAEGDGDGDGGGVSGLLADAPGPEALEVVLRTLQEVGRVAPPEVVAEAEVTMVEHAATFDPETLRRVGRRLVHLLDPDGVELDDRVLRSRQGVKVGARWHGLTHLDIWADPVQTEILMTVFDTGTNPRPHGQRPAVQDSAVQDSAVQREASVARASAEDRRATGVDAEPVVDDRHRGLRMLDALVSACQAALRSGTLPRVGGLPPQVLVIIGLEELRADLTGAAVAPPMPRGAAESDQIGQCDPGPPGRPPDDTDTSRGPRTHPRPVPDPGDESRTARTGRGSLPHAGPVAVRSLRRLACDADLIPVVLGTAGDVVDVGRAHRLVPASMRRALIARDSGCIFPGCTIPATWTEAHHITPWSHGGPTSTANTTLLCPAHHHAVHQGRWAIQPDTTPSPHPFRITSPWTTRPHHTRNAYPLGA</sequence>
<name>A0AA37UPB4_9MICO</name>
<evidence type="ECO:0000259" key="2">
    <source>
        <dbReference type="SMART" id="SM00507"/>
    </source>
</evidence>
<feature type="region of interest" description="Disordered" evidence="1">
    <location>
        <begin position="538"/>
        <end position="570"/>
    </location>
</feature>
<evidence type="ECO:0000313" key="4">
    <source>
        <dbReference type="Proteomes" id="UP001157161"/>
    </source>
</evidence>
<reference evidence="3" key="1">
    <citation type="journal article" date="2014" name="Int. J. Syst. Evol. Microbiol.">
        <title>Complete genome sequence of Corynebacterium casei LMG S-19264T (=DSM 44701T), isolated from a smear-ripened cheese.</title>
        <authorList>
            <consortium name="US DOE Joint Genome Institute (JGI-PGF)"/>
            <person name="Walter F."/>
            <person name="Albersmeier A."/>
            <person name="Kalinowski J."/>
            <person name="Ruckert C."/>
        </authorList>
    </citation>
    <scope>NUCLEOTIDE SEQUENCE</scope>
    <source>
        <strain evidence="3">NBRC 112290</strain>
    </source>
</reference>
<dbReference type="Pfam" id="PF13391">
    <property type="entry name" value="HNH_2"/>
    <property type="match status" value="1"/>
</dbReference>